<name>F8AHL9_PYRYC</name>
<gene>
    <name evidence="2" type="ordered locus">PYCH_17310</name>
</gene>
<dbReference type="EMBL" id="CP002779">
    <property type="protein sequence ID" value="AEH25390.1"/>
    <property type="molecule type" value="Genomic_DNA"/>
</dbReference>
<protein>
    <recommendedName>
        <fullName evidence="1">MobA-like NTP transferase domain-containing protein</fullName>
    </recommendedName>
</protein>
<dbReference type="STRING" id="529709.PYCH_17310"/>
<keyword evidence="3" id="KW-1185">Reference proteome</keyword>
<evidence type="ECO:0000313" key="2">
    <source>
        <dbReference type="EMBL" id="AEH25390.1"/>
    </source>
</evidence>
<evidence type="ECO:0000259" key="1">
    <source>
        <dbReference type="Pfam" id="PF12804"/>
    </source>
</evidence>
<sequence>MLAFRERPGENYLIPIDDEPMIRIVEARLRMAKRIDDIVTIVRKGEEKKFSLHVSNPLPVKARTRLEALLKALPPSGEVFLLEGNRPLVMPFLINYLSTLFLDSEADALIPVWPKGEPEVFHAFYKARALRSALEAMMADRERRPSALIEYIDAETVDIGELSRRNTKVHLSFFRVRGSEDLRALRLLAKGKNIMSK</sequence>
<reference evidence="2 3" key="1">
    <citation type="journal article" date="2011" name="J. Bacteriol.">
        <title>Complete genome sequence of the obligate piezophilic hyperthermophilic archaeon Pyrococcus yayanosii CH1.</title>
        <authorList>
            <person name="Jun X."/>
            <person name="Lupeng L."/>
            <person name="Minjuan X."/>
            <person name="Oger P."/>
            <person name="Fengping W."/>
            <person name="Jebbar M."/>
            <person name="Xiang X."/>
        </authorList>
    </citation>
    <scope>NUCLEOTIDE SEQUENCE [LARGE SCALE GENOMIC DNA]</scope>
    <source>
        <strain evidence="3">CH1 / JCM 16557</strain>
    </source>
</reference>
<dbReference type="GO" id="GO:0016779">
    <property type="term" value="F:nucleotidyltransferase activity"/>
    <property type="evidence" value="ECO:0007669"/>
    <property type="project" value="UniProtKB-ARBA"/>
</dbReference>
<dbReference type="Gene3D" id="3.90.550.10">
    <property type="entry name" value="Spore Coat Polysaccharide Biosynthesis Protein SpsA, Chain A"/>
    <property type="match status" value="1"/>
</dbReference>
<dbReference type="InterPro" id="IPR029044">
    <property type="entry name" value="Nucleotide-diphossugar_trans"/>
</dbReference>
<dbReference type="SUPFAM" id="SSF53448">
    <property type="entry name" value="Nucleotide-diphospho-sugar transferases"/>
    <property type="match status" value="1"/>
</dbReference>
<dbReference type="HOGENOM" id="CLU_1393631_0_0_2"/>
<dbReference type="eggNOG" id="arCOG01872">
    <property type="taxonomic scope" value="Archaea"/>
</dbReference>
<dbReference type="InterPro" id="IPR025877">
    <property type="entry name" value="MobA-like_NTP_Trfase"/>
</dbReference>
<dbReference type="Pfam" id="PF12804">
    <property type="entry name" value="NTP_transf_3"/>
    <property type="match status" value="1"/>
</dbReference>
<accession>F8AHL9</accession>
<dbReference type="Proteomes" id="UP000008386">
    <property type="component" value="Chromosome"/>
</dbReference>
<proteinExistence type="predicted"/>
<dbReference type="AlphaFoldDB" id="F8AHL9"/>
<organism evidence="2 3">
    <name type="scientific">Pyrococcus yayanosii (strain CH1 / JCM 16557)</name>
    <dbReference type="NCBI Taxonomy" id="529709"/>
    <lineage>
        <taxon>Archaea</taxon>
        <taxon>Methanobacteriati</taxon>
        <taxon>Methanobacteriota</taxon>
        <taxon>Thermococci</taxon>
        <taxon>Thermococcales</taxon>
        <taxon>Thermococcaceae</taxon>
        <taxon>Pyrococcus</taxon>
    </lineage>
</organism>
<dbReference type="KEGG" id="pya:PYCH_17310"/>
<feature type="domain" description="MobA-like NTP transferase" evidence="1">
    <location>
        <begin position="12"/>
        <end position="144"/>
    </location>
</feature>
<evidence type="ECO:0000313" key="3">
    <source>
        <dbReference type="Proteomes" id="UP000008386"/>
    </source>
</evidence>